<dbReference type="HOGENOM" id="CLU_1941804_0_0_1"/>
<evidence type="ECO:0000313" key="2">
    <source>
        <dbReference type="EnsemblPlants" id="PGSC0003DMT400088222"/>
    </source>
</evidence>
<dbReference type="Proteomes" id="UP000011115">
    <property type="component" value="Unassembled WGS sequence"/>
</dbReference>
<feature type="region of interest" description="Disordered" evidence="1">
    <location>
        <begin position="102"/>
        <end position="130"/>
    </location>
</feature>
<proteinExistence type="predicted"/>
<feature type="compositionally biased region" description="Low complexity" evidence="1">
    <location>
        <begin position="110"/>
        <end position="123"/>
    </location>
</feature>
<dbReference type="AlphaFoldDB" id="M1DFH5"/>
<name>M1DFH5_SOLTU</name>
<sequence length="130" mass="14315">MTNGSAIEGASTGNGVISPFPVIDHNHPLFLQRTPDNSMISLQLIGSVNYALWSRSFKIGPGTMPFAEYHSRLRDLLREYDALMPCPNCLCPWSKKFGETKIREKSGPLSRQSRPGAARAAAPQRDKSAQ</sequence>
<accession>M1DFH5</accession>
<reference evidence="2" key="2">
    <citation type="submission" date="2015-06" db="UniProtKB">
        <authorList>
            <consortium name="EnsemblPlants"/>
        </authorList>
    </citation>
    <scope>IDENTIFICATION</scope>
    <source>
        <strain evidence="2">DM1-3 516 R44</strain>
    </source>
</reference>
<evidence type="ECO:0000256" key="1">
    <source>
        <dbReference type="SAM" id="MobiDB-lite"/>
    </source>
</evidence>
<organism evidence="2 3">
    <name type="scientific">Solanum tuberosum</name>
    <name type="common">Potato</name>
    <dbReference type="NCBI Taxonomy" id="4113"/>
    <lineage>
        <taxon>Eukaryota</taxon>
        <taxon>Viridiplantae</taxon>
        <taxon>Streptophyta</taxon>
        <taxon>Embryophyta</taxon>
        <taxon>Tracheophyta</taxon>
        <taxon>Spermatophyta</taxon>
        <taxon>Magnoliopsida</taxon>
        <taxon>eudicotyledons</taxon>
        <taxon>Gunneridae</taxon>
        <taxon>Pentapetalae</taxon>
        <taxon>asterids</taxon>
        <taxon>lamiids</taxon>
        <taxon>Solanales</taxon>
        <taxon>Solanaceae</taxon>
        <taxon>Solanoideae</taxon>
        <taxon>Solaneae</taxon>
        <taxon>Solanum</taxon>
    </lineage>
</organism>
<evidence type="ECO:0000313" key="3">
    <source>
        <dbReference type="Proteomes" id="UP000011115"/>
    </source>
</evidence>
<dbReference type="InParanoid" id="M1DFH5"/>
<protein>
    <recommendedName>
        <fullName evidence="4">Retrotransposon Copia-like N-terminal domain-containing protein</fullName>
    </recommendedName>
</protein>
<evidence type="ECO:0008006" key="4">
    <source>
        <dbReference type="Google" id="ProtNLM"/>
    </source>
</evidence>
<dbReference type="PaxDb" id="4113-PGSC0003DMT400088222"/>
<keyword evidence="3" id="KW-1185">Reference proteome</keyword>
<dbReference type="Gramene" id="PGSC0003DMT400088222">
    <property type="protein sequence ID" value="PGSC0003DMT400088222"/>
    <property type="gene ID" value="PGSC0003DMG400037793"/>
</dbReference>
<reference evidence="3" key="1">
    <citation type="journal article" date="2011" name="Nature">
        <title>Genome sequence and analysis of the tuber crop potato.</title>
        <authorList>
            <consortium name="The Potato Genome Sequencing Consortium"/>
        </authorList>
    </citation>
    <scope>NUCLEOTIDE SEQUENCE [LARGE SCALE GENOMIC DNA]</scope>
    <source>
        <strain evidence="3">cv. DM1-3 516 R44</strain>
    </source>
</reference>
<dbReference type="EnsemblPlants" id="PGSC0003DMT400088222">
    <property type="protein sequence ID" value="PGSC0003DMT400088222"/>
    <property type="gene ID" value="PGSC0003DMG400037793"/>
</dbReference>